<keyword evidence="2" id="KW-1133">Transmembrane helix</keyword>
<keyword evidence="4" id="KW-1185">Reference proteome</keyword>
<dbReference type="AlphaFoldDB" id="A0A2A2KIN9"/>
<keyword evidence="2" id="KW-0472">Membrane</keyword>
<accession>A0A2A2KIN9</accession>
<organism evidence="3 4">
    <name type="scientific">Diploscapter pachys</name>
    <dbReference type="NCBI Taxonomy" id="2018661"/>
    <lineage>
        <taxon>Eukaryota</taxon>
        <taxon>Metazoa</taxon>
        <taxon>Ecdysozoa</taxon>
        <taxon>Nematoda</taxon>
        <taxon>Chromadorea</taxon>
        <taxon>Rhabditida</taxon>
        <taxon>Rhabditina</taxon>
        <taxon>Rhabditomorpha</taxon>
        <taxon>Rhabditoidea</taxon>
        <taxon>Rhabditidae</taxon>
        <taxon>Diploscapter</taxon>
    </lineage>
</organism>
<evidence type="ECO:0000313" key="4">
    <source>
        <dbReference type="Proteomes" id="UP000218231"/>
    </source>
</evidence>
<reference evidence="3 4" key="1">
    <citation type="journal article" date="2017" name="Curr. Biol.">
        <title>Genome architecture and evolution of a unichromosomal asexual nematode.</title>
        <authorList>
            <person name="Fradin H."/>
            <person name="Zegar C."/>
            <person name="Gutwein M."/>
            <person name="Lucas J."/>
            <person name="Kovtun M."/>
            <person name="Corcoran D."/>
            <person name="Baugh L.R."/>
            <person name="Kiontke K."/>
            <person name="Gunsalus K."/>
            <person name="Fitch D.H."/>
            <person name="Piano F."/>
        </authorList>
    </citation>
    <scope>NUCLEOTIDE SEQUENCE [LARGE SCALE GENOMIC DNA]</scope>
    <source>
        <strain evidence="3">PF1309</strain>
    </source>
</reference>
<proteinExistence type="predicted"/>
<evidence type="ECO:0000313" key="3">
    <source>
        <dbReference type="EMBL" id="PAV73777.1"/>
    </source>
</evidence>
<keyword evidence="2" id="KW-0812">Transmembrane</keyword>
<name>A0A2A2KIN9_9BILA</name>
<sequence>MADNFFRCDRIVVPESVAGPSSTNLDEAEKADKEKSQEQNNNNNNNVKDKEAYEEGRRRYVVSSFDICKSLDRFHKLRSSKFTSASANVFLFADNKRVALLIVLLIEMVFVYAYIGSYFFSRATARVLKE</sequence>
<comment type="caution">
    <text evidence="3">The sequence shown here is derived from an EMBL/GenBank/DDBJ whole genome shotgun (WGS) entry which is preliminary data.</text>
</comment>
<gene>
    <name evidence="3" type="ORF">WR25_16297</name>
</gene>
<feature type="transmembrane region" description="Helical" evidence="2">
    <location>
        <begin position="98"/>
        <end position="120"/>
    </location>
</feature>
<dbReference type="Proteomes" id="UP000218231">
    <property type="component" value="Unassembled WGS sequence"/>
</dbReference>
<feature type="compositionally biased region" description="Basic and acidic residues" evidence="1">
    <location>
        <begin position="27"/>
        <end position="37"/>
    </location>
</feature>
<evidence type="ECO:0000256" key="2">
    <source>
        <dbReference type="SAM" id="Phobius"/>
    </source>
</evidence>
<dbReference type="EMBL" id="LIAE01008526">
    <property type="protein sequence ID" value="PAV73777.1"/>
    <property type="molecule type" value="Genomic_DNA"/>
</dbReference>
<evidence type="ECO:0000256" key="1">
    <source>
        <dbReference type="SAM" id="MobiDB-lite"/>
    </source>
</evidence>
<feature type="region of interest" description="Disordered" evidence="1">
    <location>
        <begin position="17"/>
        <end position="51"/>
    </location>
</feature>
<protein>
    <submittedName>
        <fullName evidence="3">Uncharacterized protein</fullName>
    </submittedName>
</protein>